<reference evidence="2 3" key="1">
    <citation type="submission" date="2018-01" db="EMBL/GenBank/DDBJ databases">
        <title>Whole genome sequencing of Histamine producing bacteria.</title>
        <authorList>
            <person name="Butler K."/>
        </authorList>
    </citation>
    <scope>NUCLEOTIDE SEQUENCE [LARGE SCALE GENOMIC DNA]</scope>
    <source>
        <strain evidence="2 3">DSM 24669</strain>
    </source>
</reference>
<dbReference type="RefSeq" id="WP_048897616.1">
    <property type="nucleotide sequence ID" value="NZ_AP024853.1"/>
</dbReference>
<dbReference type="AlphaFoldDB" id="A0A0J8VFP1"/>
<feature type="domain" description="NmrA-like" evidence="1">
    <location>
        <begin position="3"/>
        <end position="291"/>
    </location>
</feature>
<evidence type="ECO:0000259" key="1">
    <source>
        <dbReference type="Pfam" id="PF05368"/>
    </source>
</evidence>
<evidence type="ECO:0000313" key="3">
    <source>
        <dbReference type="Proteomes" id="UP000240481"/>
    </source>
</evidence>
<dbReference type="EMBL" id="PYLZ01000003">
    <property type="protein sequence ID" value="PSW25596.1"/>
    <property type="molecule type" value="Genomic_DNA"/>
</dbReference>
<evidence type="ECO:0000313" key="2">
    <source>
        <dbReference type="EMBL" id="PSW25596.1"/>
    </source>
</evidence>
<dbReference type="InterPro" id="IPR036291">
    <property type="entry name" value="NAD(P)-bd_dom_sf"/>
</dbReference>
<dbReference type="STRING" id="680026.AB733_04210"/>
<dbReference type="PANTHER" id="PTHR47129:SF1">
    <property type="entry name" value="NMRA-LIKE DOMAIN-CONTAINING PROTEIN"/>
    <property type="match status" value="1"/>
</dbReference>
<dbReference type="Gene3D" id="3.40.50.720">
    <property type="entry name" value="NAD(P)-binding Rossmann-like Domain"/>
    <property type="match status" value="1"/>
</dbReference>
<dbReference type="OrthoDB" id="5510591at2"/>
<dbReference type="Gene3D" id="3.90.25.10">
    <property type="entry name" value="UDP-galactose 4-epimerase, domain 1"/>
    <property type="match status" value="1"/>
</dbReference>
<comment type="caution">
    <text evidence="2">The sequence shown here is derived from an EMBL/GenBank/DDBJ whole genome shotgun (WGS) entry which is preliminary data.</text>
</comment>
<name>A0A0J8VFP1_9GAMM</name>
<gene>
    <name evidence="2" type="ORF">C9I94_08115</name>
</gene>
<dbReference type="CDD" id="cd05269">
    <property type="entry name" value="TMR_SDR_a"/>
    <property type="match status" value="1"/>
</dbReference>
<keyword evidence="3" id="KW-1185">Reference proteome</keyword>
<dbReference type="InterPro" id="IPR052718">
    <property type="entry name" value="NmrA-type_oxidoreductase"/>
</dbReference>
<proteinExistence type="predicted"/>
<dbReference type="SUPFAM" id="SSF51735">
    <property type="entry name" value="NAD(P)-binding Rossmann-fold domains"/>
    <property type="match status" value="1"/>
</dbReference>
<dbReference type="Pfam" id="PF05368">
    <property type="entry name" value="NmrA"/>
    <property type="match status" value="1"/>
</dbReference>
<organism evidence="2 3">
    <name type="scientific">Photobacterium swingsii</name>
    <dbReference type="NCBI Taxonomy" id="680026"/>
    <lineage>
        <taxon>Bacteria</taxon>
        <taxon>Pseudomonadati</taxon>
        <taxon>Pseudomonadota</taxon>
        <taxon>Gammaproteobacteria</taxon>
        <taxon>Vibrionales</taxon>
        <taxon>Vibrionaceae</taxon>
        <taxon>Photobacterium</taxon>
    </lineage>
</organism>
<accession>A0A0J8VFP1</accession>
<sequence>MSDRKILVTGASGKLGQQVVSYLLNDFDVKPNQLIVTTRNVESLAELADKGVDVREADFSSPDALEQAFHGAHSMLLISIDASGPRTQAHLNAVTAAEKAGVTHIAYTSMLAPTQSPVVFAHEHEATEQAILDSAIPNATVMQNNWYFDNLPDYYASILQTGHWLSAAGEGRIAQLSRKDLAYAAATAVVKGNQSKGLHQSKVTLPMHGAEALTHAEMAKVIDSVIGTSINMVHLSDEEYQAQLESFGLPAPIVSLCTTMDHHNRLGLSNGTSDVFEALTGKKPQSFESWLEENKAELQKLANM</sequence>
<dbReference type="InterPro" id="IPR008030">
    <property type="entry name" value="NmrA-like"/>
</dbReference>
<dbReference type="PANTHER" id="PTHR47129">
    <property type="entry name" value="QUINONE OXIDOREDUCTASE 2"/>
    <property type="match status" value="1"/>
</dbReference>
<dbReference type="Proteomes" id="UP000240481">
    <property type="component" value="Unassembled WGS sequence"/>
</dbReference>
<protein>
    <submittedName>
        <fullName evidence="2">SDR family NAD(P)-dependent oxidoreductase</fullName>
    </submittedName>
</protein>